<dbReference type="PANTHER" id="PTHR42879">
    <property type="entry name" value="3-OXOACYL-(ACYL-CARRIER-PROTEIN) REDUCTASE"/>
    <property type="match status" value="1"/>
</dbReference>
<dbReference type="EC" id="1.1.1.100" evidence="2"/>
<gene>
    <name evidence="4" type="ORF">AYO20_00237</name>
</gene>
<dbReference type="GO" id="GO:0004316">
    <property type="term" value="F:3-oxoacyl-[acyl-carrier-protein] reductase (NADPH) activity"/>
    <property type="evidence" value="ECO:0007669"/>
    <property type="project" value="UniProtKB-EC"/>
</dbReference>
<dbReference type="RefSeq" id="XP_022505513.1">
    <property type="nucleotide sequence ID" value="XM_022638548.1"/>
</dbReference>
<sequence length="101" mass="10797">MPVAIVTGASRGIGRAIALRLAEDGMDVAINDLEKQAPLLEKVREAIEQKGVQTQALSIRPIYMALSTSSSSSWLIAVGFQGENVSASSPISPMKVKSDRW</sequence>
<reference evidence="4 5" key="1">
    <citation type="submission" date="2016-03" db="EMBL/GenBank/DDBJ databases">
        <title>The draft genome sequence of Fonsecaea nubica causative agent of cutaneous subcutaneous infection in human host.</title>
        <authorList>
            <person name="Costa F."/>
            <person name="Sybren D.H."/>
            <person name="Raittz R.T."/>
            <person name="Weiss V.A."/>
            <person name="Leao A.C."/>
            <person name="Gomes R."/>
            <person name="De Souza E.M."/>
            <person name="Pedrosa F.O."/>
            <person name="Steffens M.B."/>
            <person name="Bombassaro A."/>
            <person name="Tadra-Sfeir M.Z."/>
            <person name="Moreno L.F."/>
            <person name="Najafzadeh M.J."/>
            <person name="Felipe M.S."/>
            <person name="Teixeira M."/>
            <person name="Sun J."/>
            <person name="Xi L."/>
            <person name="Castro M.A."/>
            <person name="Vicente V.A."/>
        </authorList>
    </citation>
    <scope>NUCLEOTIDE SEQUENCE [LARGE SCALE GENOMIC DNA]</scope>
    <source>
        <strain evidence="4 5">CBS 269.64</strain>
    </source>
</reference>
<dbReference type="InterPro" id="IPR036291">
    <property type="entry name" value="NAD(P)-bd_dom_sf"/>
</dbReference>
<keyword evidence="5" id="KW-1185">Reference proteome</keyword>
<proteinExistence type="inferred from homology"/>
<accession>A0A178DH21</accession>
<dbReference type="AlphaFoldDB" id="A0A178DH21"/>
<dbReference type="PANTHER" id="PTHR42879:SF2">
    <property type="entry name" value="3-OXOACYL-[ACYL-CARRIER-PROTEIN] REDUCTASE FABG"/>
    <property type="match status" value="1"/>
</dbReference>
<evidence type="ECO:0000256" key="3">
    <source>
        <dbReference type="ARBA" id="ARBA00048508"/>
    </source>
</evidence>
<evidence type="ECO:0000256" key="2">
    <source>
        <dbReference type="ARBA" id="ARBA00012948"/>
    </source>
</evidence>
<comment type="catalytic activity">
    <reaction evidence="3">
        <text>a (3R)-hydroxyacyl-[ACP] + NADP(+) = a 3-oxoacyl-[ACP] + NADPH + H(+)</text>
        <dbReference type="Rhea" id="RHEA:17397"/>
        <dbReference type="Rhea" id="RHEA-COMP:9916"/>
        <dbReference type="Rhea" id="RHEA-COMP:9945"/>
        <dbReference type="ChEBI" id="CHEBI:15378"/>
        <dbReference type="ChEBI" id="CHEBI:57783"/>
        <dbReference type="ChEBI" id="CHEBI:58349"/>
        <dbReference type="ChEBI" id="CHEBI:78776"/>
        <dbReference type="ChEBI" id="CHEBI:78827"/>
        <dbReference type="EC" id="1.1.1.100"/>
    </reaction>
</comment>
<dbReference type="EMBL" id="LVCJ01000001">
    <property type="protein sequence ID" value="OAL40501.1"/>
    <property type="molecule type" value="Genomic_DNA"/>
</dbReference>
<dbReference type="InterPro" id="IPR050259">
    <property type="entry name" value="SDR"/>
</dbReference>
<protein>
    <recommendedName>
        <fullName evidence="2">3-oxoacyl-[acyl-carrier-protein] reductase</fullName>
        <ecNumber evidence="2">1.1.1.100</ecNumber>
    </recommendedName>
</protein>
<comment type="caution">
    <text evidence="4">The sequence shown here is derived from an EMBL/GenBank/DDBJ whole genome shotgun (WGS) entry which is preliminary data.</text>
</comment>
<comment type="similarity">
    <text evidence="1">Belongs to the short-chain dehydrogenases/reductases (SDR) family.</text>
</comment>
<dbReference type="SUPFAM" id="SSF51735">
    <property type="entry name" value="NAD(P)-binding Rossmann-fold domains"/>
    <property type="match status" value="1"/>
</dbReference>
<name>A0A178DH21_9EURO</name>
<dbReference type="InterPro" id="IPR002347">
    <property type="entry name" value="SDR_fam"/>
</dbReference>
<organism evidence="4 5">
    <name type="scientific">Fonsecaea nubica</name>
    <dbReference type="NCBI Taxonomy" id="856822"/>
    <lineage>
        <taxon>Eukaryota</taxon>
        <taxon>Fungi</taxon>
        <taxon>Dikarya</taxon>
        <taxon>Ascomycota</taxon>
        <taxon>Pezizomycotina</taxon>
        <taxon>Eurotiomycetes</taxon>
        <taxon>Chaetothyriomycetidae</taxon>
        <taxon>Chaetothyriales</taxon>
        <taxon>Herpotrichiellaceae</taxon>
        <taxon>Fonsecaea</taxon>
    </lineage>
</organism>
<dbReference type="Proteomes" id="UP000185904">
    <property type="component" value="Unassembled WGS sequence"/>
</dbReference>
<evidence type="ECO:0000256" key="1">
    <source>
        <dbReference type="ARBA" id="ARBA00006484"/>
    </source>
</evidence>
<dbReference type="GeneID" id="34583664"/>
<dbReference type="Pfam" id="PF00106">
    <property type="entry name" value="adh_short"/>
    <property type="match status" value="1"/>
</dbReference>
<dbReference type="Gene3D" id="3.40.50.720">
    <property type="entry name" value="NAD(P)-binding Rossmann-like Domain"/>
    <property type="match status" value="1"/>
</dbReference>
<evidence type="ECO:0000313" key="4">
    <source>
        <dbReference type="EMBL" id="OAL40501.1"/>
    </source>
</evidence>
<dbReference type="OrthoDB" id="498125at2759"/>
<evidence type="ECO:0000313" key="5">
    <source>
        <dbReference type="Proteomes" id="UP000185904"/>
    </source>
</evidence>